<dbReference type="EMBL" id="QXFZ01000214">
    <property type="protein sequence ID" value="KAE9126540.1"/>
    <property type="molecule type" value="Genomic_DNA"/>
</dbReference>
<dbReference type="Proteomes" id="UP000441208">
    <property type="component" value="Unassembled WGS sequence"/>
</dbReference>
<accession>A0A6A3SZZ2</accession>
<evidence type="ECO:0000313" key="3">
    <source>
        <dbReference type="EMBL" id="KAE9175104.1"/>
    </source>
</evidence>
<gene>
    <name evidence="3" type="ORF">PF004_g26487</name>
    <name evidence="2" type="ORF">PF007_g5952</name>
</gene>
<proteinExistence type="predicted"/>
<comment type="caution">
    <text evidence="2">The sequence shown here is derived from an EMBL/GenBank/DDBJ whole genome shotgun (WGS) entry which is preliminary data.</text>
</comment>
<sequence>MDATLWIKKPKLFGANFQPGEDHVLVVAAKGGKRHRSNEWFPESSHPLKKRRVGEERRFFDTKDFPPLLAHLKVESKTIVEREATSATGEKSEPGKDSNVIVTGNPGTGKSRFFLYCIFQLIRREREDVKQLPPCELVLNHGNDFLRYDAASTEFVELRKKDVRALKAKPHVIRLVQATSTELVGWHGVSVLFASPDAKGLRNLAKVDGITYIMPTWTLEELEEYNSLLPGNLKLAEDEDELVSRYDTFGGVPRFVFSKAMGATKAELKKAIASFSALEVISYCRRKSAVKEENYSHYILQMVPTRDNFRANFNLDFLSMDIAEAVIDNVHGESLARVAEFAVDDAYDSGSTAVIRGKIYELLCHKWFSLHKQRTLHFRSLCLTTLEDVTIPEEMQTVLFAALDKLKLTKSWTYYRPTSKTFEALDAFIWDGQSKCYGLKMTLNADHGIEAAPLNNFLKWFKEAGVDTDQFYFTFVVPSKIATSYRRQSTRTATGAVGNSPGASAKVGQFVAALDVVDEDK</sequence>
<evidence type="ECO:0000313" key="4">
    <source>
        <dbReference type="Proteomes" id="UP000441208"/>
    </source>
</evidence>
<feature type="region of interest" description="Disordered" evidence="1">
    <location>
        <begin position="83"/>
        <end position="103"/>
    </location>
</feature>
<protein>
    <recommendedName>
        <fullName evidence="6">Crinkler effector protein N-terminal domain-containing protein</fullName>
    </recommendedName>
</protein>
<dbReference type="PANTHER" id="PTHR33129">
    <property type="entry name" value="PROTEIN KINASE DOMAIN-CONTAINING PROTEIN-RELATED"/>
    <property type="match status" value="1"/>
</dbReference>
<evidence type="ECO:0000313" key="2">
    <source>
        <dbReference type="EMBL" id="KAE9126540.1"/>
    </source>
</evidence>
<dbReference type="PANTHER" id="PTHR33129:SF1">
    <property type="entry name" value="ATP-BINDING PROTEIN"/>
    <property type="match status" value="1"/>
</dbReference>
<name>A0A6A3SZZ2_9STRA</name>
<dbReference type="EMBL" id="QXGC01003515">
    <property type="protein sequence ID" value="KAE9175104.1"/>
    <property type="molecule type" value="Genomic_DNA"/>
</dbReference>
<organism evidence="2 4">
    <name type="scientific">Phytophthora fragariae</name>
    <dbReference type="NCBI Taxonomy" id="53985"/>
    <lineage>
        <taxon>Eukaryota</taxon>
        <taxon>Sar</taxon>
        <taxon>Stramenopiles</taxon>
        <taxon>Oomycota</taxon>
        <taxon>Peronosporomycetes</taxon>
        <taxon>Peronosporales</taxon>
        <taxon>Peronosporaceae</taxon>
        <taxon>Phytophthora</taxon>
    </lineage>
</organism>
<reference evidence="2 4" key="1">
    <citation type="submission" date="2018-08" db="EMBL/GenBank/DDBJ databases">
        <title>Genomic investigation of the strawberry pathogen Phytophthora fragariae indicates pathogenicity is determined by transcriptional variation in three key races.</title>
        <authorList>
            <person name="Adams T.M."/>
            <person name="Armitage A.D."/>
            <person name="Sobczyk M.K."/>
            <person name="Bates H.J."/>
            <person name="Dunwell J.M."/>
            <person name="Nellist C.F."/>
            <person name="Harrison R.J."/>
        </authorList>
    </citation>
    <scope>NUCLEOTIDE SEQUENCE [LARGE SCALE GENOMIC DNA]</scope>
    <source>
        <strain evidence="3 5">BC-23</strain>
        <strain evidence="2 4">NOV-71</strain>
    </source>
</reference>
<evidence type="ECO:0000256" key="1">
    <source>
        <dbReference type="SAM" id="MobiDB-lite"/>
    </source>
</evidence>
<dbReference type="AlphaFoldDB" id="A0A6A3SZZ2"/>
<dbReference type="InterPro" id="IPR052980">
    <property type="entry name" value="Crinkler_effector"/>
</dbReference>
<feature type="compositionally biased region" description="Basic and acidic residues" evidence="1">
    <location>
        <begin position="83"/>
        <end position="96"/>
    </location>
</feature>
<evidence type="ECO:0008006" key="6">
    <source>
        <dbReference type="Google" id="ProtNLM"/>
    </source>
</evidence>
<evidence type="ECO:0000313" key="5">
    <source>
        <dbReference type="Proteomes" id="UP000476176"/>
    </source>
</evidence>
<dbReference type="Proteomes" id="UP000476176">
    <property type="component" value="Unassembled WGS sequence"/>
</dbReference>